<dbReference type="KEGG" id="vfa:MM35RIKEN_05070"/>
<dbReference type="RefSeq" id="WP_212818999.1">
    <property type="nucleotide sequence ID" value="NZ_AP023415.1"/>
</dbReference>
<sequence length="119" mass="12960">MKHGIHLTKTEIAVLALAVLFAVGMLLYRAGRTGDGAWQVTTQKNAGQEETITAVNVNTATVEELIGVEGIGPTLAERIVEYREEHGPFQSVEELDNVKGIGPSLIENIRFLVCVEDEQ</sequence>
<dbReference type="Proteomes" id="UP000681343">
    <property type="component" value="Chromosome"/>
</dbReference>
<reference evidence="3" key="1">
    <citation type="submission" date="2020-09" db="EMBL/GenBank/DDBJ databases">
        <title>New species isolated from human feces.</title>
        <authorList>
            <person name="Kitahara M."/>
            <person name="Shigeno Y."/>
            <person name="Shime M."/>
            <person name="Matsumoto Y."/>
            <person name="Nakamura S."/>
            <person name="Motooka D."/>
            <person name="Fukuoka S."/>
            <person name="Nishikawa H."/>
            <person name="Benno Y."/>
        </authorList>
    </citation>
    <scope>NUCLEOTIDE SEQUENCE</scope>
    <source>
        <strain evidence="3">MM35</strain>
    </source>
</reference>
<organism evidence="3 4">
    <name type="scientific">Vescimonas fastidiosa</name>
    <dbReference type="NCBI Taxonomy" id="2714353"/>
    <lineage>
        <taxon>Bacteria</taxon>
        <taxon>Bacillati</taxon>
        <taxon>Bacillota</taxon>
        <taxon>Clostridia</taxon>
        <taxon>Eubacteriales</taxon>
        <taxon>Oscillospiraceae</taxon>
        <taxon>Vescimonas</taxon>
    </lineage>
</organism>
<gene>
    <name evidence="3" type="ORF">MM35RIKEN_05070</name>
</gene>
<dbReference type="Gene3D" id="1.10.150.280">
    <property type="entry name" value="AF1531-like domain"/>
    <property type="match status" value="1"/>
</dbReference>
<evidence type="ECO:0000256" key="1">
    <source>
        <dbReference type="SAM" id="Phobius"/>
    </source>
</evidence>
<dbReference type="EMBL" id="AP023415">
    <property type="protein sequence ID" value="BCK78315.1"/>
    <property type="molecule type" value="Genomic_DNA"/>
</dbReference>
<dbReference type="InterPro" id="IPR010994">
    <property type="entry name" value="RuvA_2-like"/>
</dbReference>
<dbReference type="NCBIfam" id="TIGR00426">
    <property type="entry name" value="competence protein ComEA helix-hairpin-helix repeat region"/>
    <property type="match status" value="1"/>
</dbReference>
<evidence type="ECO:0000313" key="4">
    <source>
        <dbReference type="Proteomes" id="UP000681343"/>
    </source>
</evidence>
<proteinExistence type="predicted"/>
<keyword evidence="1" id="KW-1133">Transmembrane helix</keyword>
<dbReference type="Pfam" id="PF12836">
    <property type="entry name" value="HHH_3"/>
    <property type="match status" value="1"/>
</dbReference>
<evidence type="ECO:0000259" key="2">
    <source>
        <dbReference type="SMART" id="SM00278"/>
    </source>
</evidence>
<accession>A0A810PVN5</accession>
<dbReference type="SUPFAM" id="SSF47781">
    <property type="entry name" value="RuvA domain 2-like"/>
    <property type="match status" value="1"/>
</dbReference>
<dbReference type="InterPro" id="IPR051675">
    <property type="entry name" value="Endo/Exo/Phosphatase_dom_1"/>
</dbReference>
<dbReference type="InterPro" id="IPR003583">
    <property type="entry name" value="Hlx-hairpin-Hlx_DNA-bd_motif"/>
</dbReference>
<keyword evidence="1" id="KW-0472">Membrane</keyword>
<feature type="domain" description="Helix-hairpin-helix DNA-binding motif class 1" evidence="2">
    <location>
        <begin position="93"/>
        <end position="112"/>
    </location>
</feature>
<evidence type="ECO:0000313" key="3">
    <source>
        <dbReference type="EMBL" id="BCK78315.1"/>
    </source>
</evidence>
<dbReference type="SMART" id="SM00278">
    <property type="entry name" value="HhH1"/>
    <property type="match status" value="2"/>
</dbReference>
<name>A0A810PVN5_9FIRM</name>
<dbReference type="InterPro" id="IPR004509">
    <property type="entry name" value="Competence_ComEA_HhH"/>
</dbReference>
<dbReference type="PANTHER" id="PTHR21180:SF32">
    <property type="entry name" value="ENDONUCLEASE_EXONUCLEASE_PHOSPHATASE FAMILY DOMAIN-CONTAINING PROTEIN 1"/>
    <property type="match status" value="1"/>
</dbReference>
<feature type="domain" description="Helix-hairpin-helix DNA-binding motif class 1" evidence="2">
    <location>
        <begin position="63"/>
        <end position="82"/>
    </location>
</feature>
<protein>
    <recommendedName>
        <fullName evidence="2">Helix-hairpin-helix DNA-binding motif class 1 domain-containing protein</fullName>
    </recommendedName>
</protein>
<feature type="transmembrane region" description="Helical" evidence="1">
    <location>
        <begin position="12"/>
        <end position="31"/>
    </location>
</feature>
<keyword evidence="4" id="KW-1185">Reference proteome</keyword>
<dbReference type="PANTHER" id="PTHR21180">
    <property type="entry name" value="ENDONUCLEASE/EXONUCLEASE/PHOSPHATASE FAMILY DOMAIN-CONTAINING PROTEIN 1"/>
    <property type="match status" value="1"/>
</dbReference>
<dbReference type="GO" id="GO:0003677">
    <property type="term" value="F:DNA binding"/>
    <property type="evidence" value="ECO:0007669"/>
    <property type="project" value="InterPro"/>
</dbReference>
<dbReference type="GO" id="GO:0006281">
    <property type="term" value="P:DNA repair"/>
    <property type="evidence" value="ECO:0007669"/>
    <property type="project" value="InterPro"/>
</dbReference>
<dbReference type="AlphaFoldDB" id="A0A810PVN5"/>
<keyword evidence="1" id="KW-0812">Transmembrane</keyword>